<reference evidence="1" key="1">
    <citation type="journal article" date="2023" name="G3 (Bethesda)">
        <title>A reference genome for the long-term kleptoplast-retaining sea slug Elysia crispata morphotype clarki.</title>
        <authorList>
            <person name="Eastman K.E."/>
            <person name="Pendleton A.L."/>
            <person name="Shaikh M.A."/>
            <person name="Suttiyut T."/>
            <person name="Ogas R."/>
            <person name="Tomko P."/>
            <person name="Gavelis G."/>
            <person name="Widhalm J.R."/>
            <person name="Wisecaver J.H."/>
        </authorList>
    </citation>
    <scope>NUCLEOTIDE SEQUENCE</scope>
    <source>
        <strain evidence="1">ECLA1</strain>
    </source>
</reference>
<evidence type="ECO:0000313" key="1">
    <source>
        <dbReference type="EMBL" id="KAK3778963.1"/>
    </source>
</evidence>
<evidence type="ECO:0000313" key="2">
    <source>
        <dbReference type="Proteomes" id="UP001283361"/>
    </source>
</evidence>
<dbReference type="EMBL" id="JAWDGP010002890">
    <property type="protein sequence ID" value="KAK3778963.1"/>
    <property type="molecule type" value="Genomic_DNA"/>
</dbReference>
<protein>
    <submittedName>
        <fullName evidence="1">Uncharacterized protein</fullName>
    </submittedName>
</protein>
<keyword evidence="2" id="KW-1185">Reference proteome</keyword>
<dbReference type="AlphaFoldDB" id="A0AAE1DRG3"/>
<proteinExistence type="predicted"/>
<organism evidence="1 2">
    <name type="scientific">Elysia crispata</name>
    <name type="common">lettuce slug</name>
    <dbReference type="NCBI Taxonomy" id="231223"/>
    <lineage>
        <taxon>Eukaryota</taxon>
        <taxon>Metazoa</taxon>
        <taxon>Spiralia</taxon>
        <taxon>Lophotrochozoa</taxon>
        <taxon>Mollusca</taxon>
        <taxon>Gastropoda</taxon>
        <taxon>Heterobranchia</taxon>
        <taxon>Euthyneura</taxon>
        <taxon>Panpulmonata</taxon>
        <taxon>Sacoglossa</taxon>
        <taxon>Placobranchoidea</taxon>
        <taxon>Plakobranchidae</taxon>
        <taxon>Elysia</taxon>
    </lineage>
</organism>
<sequence>MPSENAVGGVLVFHKGYCLQEEALASLEHKLLPRIKQPLPVTDLKYQKEEENHKCGAIILLKYRSVWKCLRPYYKAPPEIYRNFSLRVGLRTVLCSVRKGLQVRR</sequence>
<name>A0AAE1DRG3_9GAST</name>
<dbReference type="Proteomes" id="UP001283361">
    <property type="component" value="Unassembled WGS sequence"/>
</dbReference>
<gene>
    <name evidence="1" type="ORF">RRG08_034224</name>
</gene>
<comment type="caution">
    <text evidence="1">The sequence shown here is derived from an EMBL/GenBank/DDBJ whole genome shotgun (WGS) entry which is preliminary data.</text>
</comment>
<accession>A0AAE1DRG3</accession>